<dbReference type="PANTHER" id="PTHR36180:SF2">
    <property type="entry name" value="BRO FAMILY PROTEIN"/>
    <property type="match status" value="1"/>
</dbReference>
<dbReference type="SMART" id="SM01040">
    <property type="entry name" value="Bro-N"/>
    <property type="match status" value="1"/>
</dbReference>
<dbReference type="RefSeq" id="WP_184270233.1">
    <property type="nucleotide sequence ID" value="NZ_JACHKY010000003.1"/>
</dbReference>
<reference evidence="2 3" key="1">
    <citation type="submission" date="2020-08" db="EMBL/GenBank/DDBJ databases">
        <title>Functional genomics of gut bacteria from endangered species of beetles.</title>
        <authorList>
            <person name="Carlos-Shanley C."/>
        </authorList>
    </citation>
    <scope>NUCLEOTIDE SEQUENCE [LARGE SCALE GENOMIC DNA]</scope>
    <source>
        <strain evidence="2 3">S00123</strain>
    </source>
</reference>
<dbReference type="InterPro" id="IPR003497">
    <property type="entry name" value="BRO_N_domain"/>
</dbReference>
<name>A0A7W7IQF4_9CAUL</name>
<dbReference type="Proteomes" id="UP000539957">
    <property type="component" value="Unassembled WGS sequence"/>
</dbReference>
<proteinExistence type="predicted"/>
<evidence type="ECO:0000313" key="3">
    <source>
        <dbReference type="Proteomes" id="UP000539957"/>
    </source>
</evidence>
<dbReference type="AlphaFoldDB" id="A0A7W7IQF4"/>
<organism evidence="2 3">
    <name type="scientific">Brevundimonas bullata</name>
    <dbReference type="NCBI Taxonomy" id="13160"/>
    <lineage>
        <taxon>Bacteria</taxon>
        <taxon>Pseudomonadati</taxon>
        <taxon>Pseudomonadota</taxon>
        <taxon>Alphaproteobacteria</taxon>
        <taxon>Caulobacterales</taxon>
        <taxon>Caulobacteraceae</taxon>
        <taxon>Brevundimonas</taxon>
    </lineage>
</organism>
<dbReference type="PROSITE" id="PS51750">
    <property type="entry name" value="BRO_N"/>
    <property type="match status" value="1"/>
</dbReference>
<protein>
    <submittedName>
        <fullName evidence="2">Prophage antirepressor-like protein</fullName>
    </submittedName>
</protein>
<dbReference type="Pfam" id="PF02498">
    <property type="entry name" value="Bro-N"/>
    <property type="match status" value="1"/>
</dbReference>
<evidence type="ECO:0000313" key="2">
    <source>
        <dbReference type="EMBL" id="MBB4798614.1"/>
    </source>
</evidence>
<dbReference type="EMBL" id="JACHKY010000003">
    <property type="protein sequence ID" value="MBB4798614.1"/>
    <property type="molecule type" value="Genomic_DNA"/>
</dbReference>
<keyword evidence="3" id="KW-1185">Reference proteome</keyword>
<dbReference type="PANTHER" id="PTHR36180">
    <property type="entry name" value="DNA-BINDING PROTEIN-RELATED-RELATED"/>
    <property type="match status" value="1"/>
</dbReference>
<evidence type="ECO:0000259" key="1">
    <source>
        <dbReference type="PROSITE" id="PS51750"/>
    </source>
</evidence>
<sequence length="155" mass="16799">MNVRSTQIDGEPWFVEPDVCRALSLPVSGAAGGASRYLGRLVTKERTVIRRGEANGSPLFGNSNAPSLSLISKLGLYKLIMRSDKAEAVVFQHWVTREALPSIRKTGSYALTDHDREAMPLPMDIPESFATALGHLARPHGARSGLIKLPPLEPA</sequence>
<feature type="domain" description="Bro-N" evidence="1">
    <location>
        <begin position="1"/>
        <end position="107"/>
    </location>
</feature>
<accession>A0A7W7IQF4</accession>
<comment type="caution">
    <text evidence="2">The sequence shown here is derived from an EMBL/GenBank/DDBJ whole genome shotgun (WGS) entry which is preliminary data.</text>
</comment>
<gene>
    <name evidence="2" type="ORF">HNP32_002358</name>
</gene>